<evidence type="ECO:0000256" key="5">
    <source>
        <dbReference type="SAM" id="MobiDB-lite"/>
    </source>
</evidence>
<accession>A0AA38VYR9</accession>
<reference evidence="7" key="1">
    <citation type="submission" date="2022-07" db="EMBL/GenBank/DDBJ databases">
        <title>Fungi with potential for degradation of polypropylene.</title>
        <authorList>
            <person name="Gostincar C."/>
        </authorList>
    </citation>
    <scope>NUCLEOTIDE SEQUENCE</scope>
    <source>
        <strain evidence="7">EXF-13287</strain>
    </source>
</reference>
<evidence type="ECO:0000256" key="4">
    <source>
        <dbReference type="PROSITE-ProRule" id="PRU00267"/>
    </source>
</evidence>
<dbReference type="InterPro" id="IPR036910">
    <property type="entry name" value="HMG_box_dom_sf"/>
</dbReference>
<keyword evidence="8" id="KW-1185">Reference proteome</keyword>
<evidence type="ECO:0000256" key="1">
    <source>
        <dbReference type="ARBA" id="ARBA00023015"/>
    </source>
</evidence>
<keyword evidence="2 4" id="KW-0238">DNA-binding</keyword>
<evidence type="ECO:0000259" key="6">
    <source>
        <dbReference type="PROSITE" id="PS50118"/>
    </source>
</evidence>
<keyword evidence="4" id="KW-0539">Nucleus</keyword>
<protein>
    <recommendedName>
        <fullName evidence="6">HMG box domain-containing protein</fullName>
    </recommendedName>
</protein>
<keyword evidence="1" id="KW-0805">Transcription regulation</keyword>
<dbReference type="GO" id="GO:0000978">
    <property type="term" value="F:RNA polymerase II cis-regulatory region sequence-specific DNA binding"/>
    <property type="evidence" value="ECO:0007669"/>
    <property type="project" value="TreeGrafter"/>
</dbReference>
<evidence type="ECO:0000313" key="8">
    <source>
        <dbReference type="Proteomes" id="UP001174691"/>
    </source>
</evidence>
<feature type="region of interest" description="Disordered" evidence="5">
    <location>
        <begin position="140"/>
        <end position="173"/>
    </location>
</feature>
<dbReference type="GO" id="GO:0005634">
    <property type="term" value="C:nucleus"/>
    <property type="evidence" value="ECO:0007669"/>
    <property type="project" value="UniProtKB-UniRule"/>
</dbReference>
<dbReference type="SMART" id="SM00398">
    <property type="entry name" value="HMG"/>
    <property type="match status" value="1"/>
</dbReference>
<sequence>MSAQVIADSGDNQLALANYARLWDTLAIQIHNLNEAKVVAMTGAFYNDLDHAGRRYMQDRMRALTESQHAFFVRDGMHPDRWLLGNYDDLQSVPGSAIYILNGTPTLTLNGPDCPYPTPPTHGGPNQAVSSMDMTMYQANTPSSPETVSDSQTDGATHFSDTNNTQGTDVEVNTVKISRPPNAYILYRRDKHPLIQADYPGIRNNEISVIAGSMWNTESTAVRAEYADKAEKLKAQHKAMYPDYKYAPRRPEQVKRRAKRSTAKTATDKKVKGKITKTRKVPIGDLSATHMRILQKDASMAAGLGATEPESDVLHQQTINMGLSACTEFQAQCDINEWNAAVPQHNTFVFNATLDGDMADFINTDQFDSGNDGDMELSAF</sequence>
<dbReference type="PROSITE" id="PS50118">
    <property type="entry name" value="HMG_BOX_2"/>
    <property type="match status" value="1"/>
</dbReference>
<dbReference type="EMBL" id="JANBVN010000030">
    <property type="protein sequence ID" value="KAJ9160865.1"/>
    <property type="molecule type" value="Genomic_DNA"/>
</dbReference>
<dbReference type="InterPro" id="IPR050140">
    <property type="entry name" value="SRY-related_HMG-box_TF-like"/>
</dbReference>
<feature type="region of interest" description="Disordered" evidence="5">
    <location>
        <begin position="250"/>
        <end position="275"/>
    </location>
</feature>
<feature type="DNA-binding region" description="HMG box" evidence="4">
    <location>
        <begin position="177"/>
        <end position="245"/>
    </location>
</feature>
<dbReference type="GO" id="GO:0030154">
    <property type="term" value="P:cell differentiation"/>
    <property type="evidence" value="ECO:0007669"/>
    <property type="project" value="TreeGrafter"/>
</dbReference>
<dbReference type="AlphaFoldDB" id="A0AA38VYR9"/>
<dbReference type="PANTHER" id="PTHR10270">
    <property type="entry name" value="SOX TRANSCRIPTION FACTOR"/>
    <property type="match status" value="1"/>
</dbReference>
<feature type="compositionally biased region" description="Polar residues" evidence="5">
    <location>
        <begin position="140"/>
        <end position="168"/>
    </location>
</feature>
<dbReference type="FunFam" id="1.10.30.10:FF:000041">
    <property type="entry name" value="HMG box family protein"/>
    <property type="match status" value="1"/>
</dbReference>
<evidence type="ECO:0000256" key="2">
    <source>
        <dbReference type="ARBA" id="ARBA00023125"/>
    </source>
</evidence>
<comment type="caution">
    <text evidence="7">The sequence shown here is derived from an EMBL/GenBank/DDBJ whole genome shotgun (WGS) entry which is preliminary data.</text>
</comment>
<evidence type="ECO:0000256" key="3">
    <source>
        <dbReference type="ARBA" id="ARBA00023163"/>
    </source>
</evidence>
<organism evidence="7 8">
    <name type="scientific">Coniochaeta hoffmannii</name>
    <dbReference type="NCBI Taxonomy" id="91930"/>
    <lineage>
        <taxon>Eukaryota</taxon>
        <taxon>Fungi</taxon>
        <taxon>Dikarya</taxon>
        <taxon>Ascomycota</taxon>
        <taxon>Pezizomycotina</taxon>
        <taxon>Sordariomycetes</taxon>
        <taxon>Sordariomycetidae</taxon>
        <taxon>Coniochaetales</taxon>
        <taxon>Coniochaetaceae</taxon>
        <taxon>Coniochaeta</taxon>
    </lineage>
</organism>
<dbReference type="Pfam" id="PF00505">
    <property type="entry name" value="HMG_box"/>
    <property type="match status" value="1"/>
</dbReference>
<dbReference type="InterPro" id="IPR009071">
    <property type="entry name" value="HMG_box_dom"/>
</dbReference>
<gene>
    <name evidence="7" type="ORF">NKR19_g2818</name>
</gene>
<name>A0AA38VYR9_9PEZI</name>
<dbReference type="Gene3D" id="1.10.30.10">
    <property type="entry name" value="High mobility group box domain"/>
    <property type="match status" value="1"/>
</dbReference>
<dbReference type="CDD" id="cd01389">
    <property type="entry name" value="HMG-box_ROX1-like"/>
    <property type="match status" value="1"/>
</dbReference>
<keyword evidence="3" id="KW-0804">Transcription</keyword>
<feature type="domain" description="HMG box" evidence="6">
    <location>
        <begin position="177"/>
        <end position="245"/>
    </location>
</feature>
<dbReference type="SUPFAM" id="SSF47095">
    <property type="entry name" value="HMG-box"/>
    <property type="match status" value="1"/>
</dbReference>
<dbReference type="Proteomes" id="UP001174691">
    <property type="component" value="Unassembled WGS sequence"/>
</dbReference>
<dbReference type="PANTHER" id="PTHR10270:SF161">
    <property type="entry name" value="SEX-DETERMINING REGION Y PROTEIN"/>
    <property type="match status" value="1"/>
</dbReference>
<proteinExistence type="predicted"/>
<evidence type="ECO:0000313" key="7">
    <source>
        <dbReference type="EMBL" id="KAJ9160865.1"/>
    </source>
</evidence>
<dbReference type="GO" id="GO:0001228">
    <property type="term" value="F:DNA-binding transcription activator activity, RNA polymerase II-specific"/>
    <property type="evidence" value="ECO:0007669"/>
    <property type="project" value="TreeGrafter"/>
</dbReference>